<dbReference type="Gene3D" id="3.30.750.24">
    <property type="entry name" value="STAS domain"/>
    <property type="match status" value="1"/>
</dbReference>
<name>A0A8J3T1A7_9ACTN</name>
<dbReference type="CDD" id="cd07043">
    <property type="entry name" value="STAS_anti-anti-sigma_factors"/>
    <property type="match status" value="1"/>
</dbReference>
<protein>
    <recommendedName>
        <fullName evidence="1">STAS domain-containing protein</fullName>
    </recommendedName>
</protein>
<dbReference type="SUPFAM" id="SSF52091">
    <property type="entry name" value="SpoIIaa-like"/>
    <property type="match status" value="1"/>
</dbReference>
<dbReference type="PROSITE" id="PS50801">
    <property type="entry name" value="STAS"/>
    <property type="match status" value="1"/>
</dbReference>
<dbReference type="InterPro" id="IPR036513">
    <property type="entry name" value="STAS_dom_sf"/>
</dbReference>
<dbReference type="Pfam" id="PF13466">
    <property type="entry name" value="STAS_2"/>
    <property type="match status" value="1"/>
</dbReference>
<dbReference type="InterPro" id="IPR002645">
    <property type="entry name" value="STAS_dom"/>
</dbReference>
<dbReference type="AlphaFoldDB" id="A0A8J3T1A7"/>
<organism evidence="2 3">
    <name type="scientific">Planobispora takensis</name>
    <dbReference type="NCBI Taxonomy" id="1367882"/>
    <lineage>
        <taxon>Bacteria</taxon>
        <taxon>Bacillati</taxon>
        <taxon>Actinomycetota</taxon>
        <taxon>Actinomycetes</taxon>
        <taxon>Streptosporangiales</taxon>
        <taxon>Streptosporangiaceae</taxon>
        <taxon>Planobispora</taxon>
    </lineage>
</organism>
<proteinExistence type="predicted"/>
<gene>
    <name evidence="2" type="ORF">Pta02_65070</name>
</gene>
<evidence type="ECO:0000259" key="1">
    <source>
        <dbReference type="PROSITE" id="PS50801"/>
    </source>
</evidence>
<dbReference type="EMBL" id="BOOK01000050">
    <property type="protein sequence ID" value="GII04499.1"/>
    <property type="molecule type" value="Genomic_DNA"/>
</dbReference>
<dbReference type="RefSeq" id="WP_203878739.1">
    <property type="nucleotide sequence ID" value="NZ_BOOK01000050.1"/>
</dbReference>
<evidence type="ECO:0000313" key="3">
    <source>
        <dbReference type="Proteomes" id="UP000634476"/>
    </source>
</evidence>
<reference evidence="2" key="1">
    <citation type="submission" date="2021-01" db="EMBL/GenBank/DDBJ databases">
        <title>Whole genome shotgun sequence of Planobispora takensis NBRC 109077.</title>
        <authorList>
            <person name="Komaki H."/>
            <person name="Tamura T."/>
        </authorList>
    </citation>
    <scope>NUCLEOTIDE SEQUENCE</scope>
    <source>
        <strain evidence="2">NBRC 109077</strain>
    </source>
</reference>
<dbReference type="InterPro" id="IPR058548">
    <property type="entry name" value="MlaB-like_STAS"/>
</dbReference>
<evidence type="ECO:0000313" key="2">
    <source>
        <dbReference type="EMBL" id="GII04499.1"/>
    </source>
</evidence>
<comment type="caution">
    <text evidence="2">The sequence shown here is derived from an EMBL/GenBank/DDBJ whole genome shotgun (WGS) entry which is preliminary data.</text>
</comment>
<dbReference type="Proteomes" id="UP000634476">
    <property type="component" value="Unassembled WGS sequence"/>
</dbReference>
<keyword evidence="3" id="KW-1185">Reference proteome</keyword>
<accession>A0A8J3T1A7</accession>
<sequence>MTLRHDSASEPDDATAADVTDAILYADRQLRLTYRPRPGAALIQLIGEVDSTNRPALAETLTRAGHDGDLLLIDLRHLCFVDAGGMRLLAQLCQAGTARVVNVPPYLRRLAELLDLPLCDGAPVVPTAAPIDAPDAG</sequence>
<feature type="domain" description="STAS" evidence="1">
    <location>
        <begin position="30"/>
        <end position="116"/>
    </location>
</feature>